<name>X1FNC7_9ZZZZ</name>
<comment type="caution">
    <text evidence="1">The sequence shown here is derived from an EMBL/GenBank/DDBJ whole genome shotgun (WGS) entry which is preliminary data.</text>
</comment>
<sequence length="191" mass="21125">MYHPAQGSTYNEEEYEYIELKNIGVSSLLLDNVKLSNGIYYTFADSAGLYLASGDRIVIVRNQTAFAERYSTGGMNIAAGEYTGYLDNGGEEIKLDDYTNSTILEFDYNDDRYPITDGAGFSLTIVDETNSDLDSWDDMDNWRSSSVMGGTPDTDDTGHVADNGAIVINEVLTHTDDLTYGDWIELHNTTG</sequence>
<dbReference type="AlphaFoldDB" id="X1FNC7"/>
<dbReference type="EMBL" id="BARU01007762">
    <property type="protein sequence ID" value="GAH47196.1"/>
    <property type="molecule type" value="Genomic_DNA"/>
</dbReference>
<reference evidence="1" key="1">
    <citation type="journal article" date="2014" name="Front. Microbiol.">
        <title>High frequency of phylogenetically diverse reductive dehalogenase-homologous genes in deep subseafloor sedimentary metagenomes.</title>
        <authorList>
            <person name="Kawai M."/>
            <person name="Futagami T."/>
            <person name="Toyoda A."/>
            <person name="Takaki Y."/>
            <person name="Nishi S."/>
            <person name="Hori S."/>
            <person name="Arai W."/>
            <person name="Tsubouchi T."/>
            <person name="Morono Y."/>
            <person name="Uchiyama I."/>
            <person name="Ito T."/>
            <person name="Fujiyama A."/>
            <person name="Inagaki F."/>
            <person name="Takami H."/>
        </authorList>
    </citation>
    <scope>NUCLEOTIDE SEQUENCE</scope>
    <source>
        <strain evidence="1">Expedition CK06-06</strain>
    </source>
</reference>
<accession>X1FNC7</accession>
<evidence type="ECO:0008006" key="2">
    <source>
        <dbReference type="Google" id="ProtNLM"/>
    </source>
</evidence>
<feature type="non-terminal residue" evidence="1">
    <location>
        <position position="191"/>
    </location>
</feature>
<gene>
    <name evidence="1" type="ORF">S03H2_15282</name>
</gene>
<organism evidence="1">
    <name type="scientific">marine sediment metagenome</name>
    <dbReference type="NCBI Taxonomy" id="412755"/>
    <lineage>
        <taxon>unclassified sequences</taxon>
        <taxon>metagenomes</taxon>
        <taxon>ecological metagenomes</taxon>
    </lineage>
</organism>
<evidence type="ECO:0000313" key="1">
    <source>
        <dbReference type="EMBL" id="GAH47196.1"/>
    </source>
</evidence>
<protein>
    <recommendedName>
        <fullName evidence="2">LTD domain-containing protein</fullName>
    </recommendedName>
</protein>
<proteinExistence type="predicted"/>